<dbReference type="EMBL" id="JBBDGN010000008">
    <property type="protein sequence ID" value="MEJ1091962.1"/>
    <property type="molecule type" value="Genomic_DNA"/>
</dbReference>
<feature type="transmembrane region" description="Helical" evidence="1">
    <location>
        <begin position="7"/>
        <end position="29"/>
    </location>
</feature>
<feature type="transmembrane region" description="Helical" evidence="1">
    <location>
        <begin position="35"/>
        <end position="57"/>
    </location>
</feature>
<protein>
    <submittedName>
        <fullName evidence="2">MFS transporter permease</fullName>
    </submittedName>
</protein>
<keyword evidence="1" id="KW-0472">Membrane</keyword>
<dbReference type="Proteomes" id="UP001366085">
    <property type="component" value="Unassembled WGS sequence"/>
</dbReference>
<sequence>MWLRRAFFLWLLPAAFVLPLWILLGWGIFQAGGWAFLWVLFIAVPSVFIGQLLLTLLTRSRPSVRAERAVSWWDVLGFTVWHGLTIAVGCFIEGAFGWLLALAIAAGIALFWLQLWQLWNEAKGSGARIRETITWTTTEPLRPRAEQTRSTPEVIVIQESDNRD</sequence>
<gene>
    <name evidence="2" type="ORF">WDU93_09670</name>
</gene>
<dbReference type="RefSeq" id="WP_337319993.1">
    <property type="nucleotide sequence ID" value="NZ_JBBDGN010000008.1"/>
</dbReference>
<keyword evidence="3" id="KW-1185">Reference proteome</keyword>
<evidence type="ECO:0000256" key="1">
    <source>
        <dbReference type="SAM" id="Phobius"/>
    </source>
</evidence>
<accession>A0ABU8LNR7</accession>
<organism evidence="2 3">
    <name type="scientific">Microbacterium istanbulense</name>
    <dbReference type="NCBI Taxonomy" id="3122049"/>
    <lineage>
        <taxon>Bacteria</taxon>
        <taxon>Bacillati</taxon>
        <taxon>Actinomycetota</taxon>
        <taxon>Actinomycetes</taxon>
        <taxon>Micrococcales</taxon>
        <taxon>Microbacteriaceae</taxon>
        <taxon>Microbacterium</taxon>
    </lineage>
</organism>
<evidence type="ECO:0000313" key="2">
    <source>
        <dbReference type="EMBL" id="MEJ1091962.1"/>
    </source>
</evidence>
<feature type="transmembrane region" description="Helical" evidence="1">
    <location>
        <begin position="69"/>
        <end position="89"/>
    </location>
</feature>
<reference evidence="2 3" key="1">
    <citation type="submission" date="2024-02" db="EMBL/GenBank/DDBJ databases">
        <authorList>
            <person name="Saticioglu I.B."/>
        </authorList>
    </citation>
    <scope>NUCLEOTIDE SEQUENCE [LARGE SCALE GENOMIC DNA]</scope>
    <source>
        <strain evidence="2 3">Mu-43</strain>
    </source>
</reference>
<feature type="transmembrane region" description="Helical" evidence="1">
    <location>
        <begin position="95"/>
        <end position="113"/>
    </location>
</feature>
<name>A0ABU8LNR7_9MICO</name>
<comment type="caution">
    <text evidence="2">The sequence shown here is derived from an EMBL/GenBank/DDBJ whole genome shotgun (WGS) entry which is preliminary data.</text>
</comment>
<keyword evidence="1" id="KW-0812">Transmembrane</keyword>
<keyword evidence="1" id="KW-1133">Transmembrane helix</keyword>
<evidence type="ECO:0000313" key="3">
    <source>
        <dbReference type="Proteomes" id="UP001366085"/>
    </source>
</evidence>
<proteinExistence type="predicted"/>